<name>A0A0E9UIT9_ANGAN</name>
<dbReference type="EMBL" id="GBXM01042915">
    <property type="protein sequence ID" value="JAH65662.1"/>
    <property type="molecule type" value="Transcribed_RNA"/>
</dbReference>
<dbReference type="AlphaFoldDB" id="A0A0E9UIT9"/>
<accession>A0A0E9UIT9</accession>
<proteinExistence type="predicted"/>
<evidence type="ECO:0000313" key="1">
    <source>
        <dbReference type="EMBL" id="JAH65662.1"/>
    </source>
</evidence>
<reference evidence="1" key="2">
    <citation type="journal article" date="2015" name="Fish Shellfish Immunol.">
        <title>Early steps in the European eel (Anguilla anguilla)-Vibrio vulnificus interaction in the gills: Role of the RtxA13 toxin.</title>
        <authorList>
            <person name="Callol A."/>
            <person name="Pajuelo D."/>
            <person name="Ebbesson L."/>
            <person name="Teles M."/>
            <person name="MacKenzie S."/>
            <person name="Amaro C."/>
        </authorList>
    </citation>
    <scope>NUCLEOTIDE SEQUENCE</scope>
</reference>
<organism evidence="1">
    <name type="scientific">Anguilla anguilla</name>
    <name type="common">European freshwater eel</name>
    <name type="synonym">Muraena anguilla</name>
    <dbReference type="NCBI Taxonomy" id="7936"/>
    <lineage>
        <taxon>Eukaryota</taxon>
        <taxon>Metazoa</taxon>
        <taxon>Chordata</taxon>
        <taxon>Craniata</taxon>
        <taxon>Vertebrata</taxon>
        <taxon>Euteleostomi</taxon>
        <taxon>Actinopterygii</taxon>
        <taxon>Neopterygii</taxon>
        <taxon>Teleostei</taxon>
        <taxon>Anguilliformes</taxon>
        <taxon>Anguillidae</taxon>
        <taxon>Anguilla</taxon>
    </lineage>
</organism>
<reference evidence="1" key="1">
    <citation type="submission" date="2014-11" db="EMBL/GenBank/DDBJ databases">
        <authorList>
            <person name="Amaro Gonzalez C."/>
        </authorList>
    </citation>
    <scope>NUCLEOTIDE SEQUENCE</scope>
</reference>
<protein>
    <submittedName>
        <fullName evidence="1">Uncharacterized protein</fullName>
    </submittedName>
</protein>
<sequence>MFSCIGMGRHENNFQPSTTFWQCSNSHGITVACFTKKTIIPLTKAYITV</sequence>